<gene>
    <name evidence="2" type="ORF">K503DRAFT_777455</name>
</gene>
<proteinExistence type="predicted"/>
<feature type="signal peptide" evidence="1">
    <location>
        <begin position="1"/>
        <end position="30"/>
    </location>
</feature>
<evidence type="ECO:0000313" key="2">
    <source>
        <dbReference type="EMBL" id="OAX31591.1"/>
    </source>
</evidence>
<feature type="chain" id="PRO_5008597292" description="Secreted protein" evidence="1">
    <location>
        <begin position="31"/>
        <end position="64"/>
    </location>
</feature>
<reference evidence="2 3" key="1">
    <citation type="submission" date="2016-06" db="EMBL/GenBank/DDBJ databases">
        <title>Comparative genomics of the ectomycorrhizal sister species Rhizopogon vinicolor and Rhizopogon vesiculosus (Basidiomycota: Boletales) reveals a divergence of the mating type B locus.</title>
        <authorList>
            <consortium name="DOE Joint Genome Institute"/>
            <person name="Mujic A.B."/>
            <person name="Kuo A."/>
            <person name="Tritt A."/>
            <person name="Lipzen A."/>
            <person name="Chen C."/>
            <person name="Johnson J."/>
            <person name="Sharma A."/>
            <person name="Barry K."/>
            <person name="Grigoriev I.V."/>
            <person name="Spatafora J.W."/>
        </authorList>
    </citation>
    <scope>NUCLEOTIDE SEQUENCE [LARGE SCALE GENOMIC DNA]</scope>
    <source>
        <strain evidence="2 3">AM-OR11-026</strain>
    </source>
</reference>
<dbReference type="AlphaFoldDB" id="A0A1B7MG59"/>
<sequence length="64" mass="7018">MSGSLPSHFILLQHMTLLVLPILFRRDVCGMPSSPLDAVRQHSLFLHNHASSAASLRGTRDPAL</sequence>
<protein>
    <recommendedName>
        <fullName evidence="4">Secreted protein</fullName>
    </recommendedName>
</protein>
<evidence type="ECO:0000313" key="3">
    <source>
        <dbReference type="Proteomes" id="UP000092154"/>
    </source>
</evidence>
<keyword evidence="3" id="KW-1185">Reference proteome</keyword>
<dbReference type="EMBL" id="KV449332">
    <property type="protein sequence ID" value="OAX31591.1"/>
    <property type="molecule type" value="Genomic_DNA"/>
</dbReference>
<dbReference type="InParanoid" id="A0A1B7MG59"/>
<name>A0A1B7MG59_9AGAM</name>
<evidence type="ECO:0000256" key="1">
    <source>
        <dbReference type="SAM" id="SignalP"/>
    </source>
</evidence>
<accession>A0A1B7MG59</accession>
<dbReference type="Proteomes" id="UP000092154">
    <property type="component" value="Unassembled WGS sequence"/>
</dbReference>
<organism evidence="2 3">
    <name type="scientific">Rhizopogon vinicolor AM-OR11-026</name>
    <dbReference type="NCBI Taxonomy" id="1314800"/>
    <lineage>
        <taxon>Eukaryota</taxon>
        <taxon>Fungi</taxon>
        <taxon>Dikarya</taxon>
        <taxon>Basidiomycota</taxon>
        <taxon>Agaricomycotina</taxon>
        <taxon>Agaricomycetes</taxon>
        <taxon>Agaricomycetidae</taxon>
        <taxon>Boletales</taxon>
        <taxon>Suillineae</taxon>
        <taxon>Rhizopogonaceae</taxon>
        <taxon>Rhizopogon</taxon>
    </lineage>
</organism>
<keyword evidence="1" id="KW-0732">Signal</keyword>
<evidence type="ECO:0008006" key="4">
    <source>
        <dbReference type="Google" id="ProtNLM"/>
    </source>
</evidence>